<dbReference type="Proteomes" id="UP000887579">
    <property type="component" value="Unplaced"/>
</dbReference>
<dbReference type="WBParaSite" id="ES5_v2.g1006.t1">
    <property type="protein sequence ID" value="ES5_v2.g1006.t1"/>
    <property type="gene ID" value="ES5_v2.g1006"/>
</dbReference>
<evidence type="ECO:0000313" key="2">
    <source>
        <dbReference type="WBParaSite" id="ES5_v2.g1006.t1"/>
    </source>
</evidence>
<accession>A0AC34EZC1</accession>
<proteinExistence type="predicted"/>
<reference evidence="2" key="1">
    <citation type="submission" date="2022-11" db="UniProtKB">
        <authorList>
            <consortium name="WormBaseParasite"/>
        </authorList>
    </citation>
    <scope>IDENTIFICATION</scope>
</reference>
<protein>
    <submittedName>
        <fullName evidence="2">Integrase catalytic domain-containing protein</fullName>
    </submittedName>
</protein>
<sequence>MEFDEESLEYVTVSTPTGYVRFGRMPQGIKTAPSDFQETMEDMLNDMPFAGPFLDDILIASRTVSEHMQHLRRVLARIMEWGFKLNPKKCKFFCSSVRFLGKIVDASGIRPDPEKVRAIQDMPEPTDVSSLRSFLGMVNYYQSFIPSFRDLREPLDDLLKKDMEWTWSSKQKQSVIKIKQQLVKECLLTHYDPRLPIIVAADASQAGIGGVISHRYPDGTEKPIQFFSRALDATQRKYSQTEKEGLALVMAIKTFHRYLEGRKFTLLTDHKALLSIFGNKKLMPVLAANRLHRWAIFLAGYRFDIQYRRTTEFGQADAVSRLIAETRSIPELFEEELDLDDAVATQTLIKHVELLPVTSEDITKAYETDEFAQEVRRSFCNGSTDTRFSEVKGVIMMQNRVYIPAALRARVLDQLHAGHHGITATKQLARQHVYWPNITKDIENMVKCCLSCIQVTKMPVKTHLSSWPRSMNPGDRVHIDFAGPLLDHMLLVIVDSYSKWIEVAVLKTASTKTTLGVLSKYMADNGAPRVLVSDNGRQFVSEEFETFCRSHGIKHICSPAYHPQSNGQAERSVDIVKRFVKKCATRHGPNMDLEACIHAFLLAYRTTPSTATPGGVTPAMAHVGRELRTNLDLLRPQVVKTLGPDEEMEKQFHDQYGTKARSFQVHDLVYARKGKDNPWFDGTVIGIFGSCMYNVRDARGKTHRMHANQLIKRYLPVLSHEYTVADDDTATTPVHQQEVNTPPRRSCSSSNATAATPPPTRSPAAEQRTSPRAQPTPRRVQPTQPRRSSRTRNAPDRLNVNPAKKSYN</sequence>
<evidence type="ECO:0000313" key="1">
    <source>
        <dbReference type="Proteomes" id="UP000887579"/>
    </source>
</evidence>
<name>A0AC34EZC1_9BILA</name>
<organism evidence="1 2">
    <name type="scientific">Panagrolaimus sp. ES5</name>
    <dbReference type="NCBI Taxonomy" id="591445"/>
    <lineage>
        <taxon>Eukaryota</taxon>
        <taxon>Metazoa</taxon>
        <taxon>Ecdysozoa</taxon>
        <taxon>Nematoda</taxon>
        <taxon>Chromadorea</taxon>
        <taxon>Rhabditida</taxon>
        <taxon>Tylenchina</taxon>
        <taxon>Panagrolaimomorpha</taxon>
        <taxon>Panagrolaimoidea</taxon>
        <taxon>Panagrolaimidae</taxon>
        <taxon>Panagrolaimus</taxon>
    </lineage>
</organism>